<keyword evidence="1" id="KW-0812">Transmembrane</keyword>
<keyword evidence="1" id="KW-1133">Transmembrane helix</keyword>
<comment type="caution">
    <text evidence="2">The sequence shown here is derived from an EMBL/GenBank/DDBJ whole genome shotgun (WGS) entry which is preliminary data.</text>
</comment>
<sequence length="227" mass="23892">MTVYPSPFVPVSRHFRSWMFALLPLVGLAGCGYNDSRTAHRAQLAMIGMKADDVQSCVGIPDKIKQLNPNVQIFEYNRTLNIPSTNDSTFIPLQSITNLTETTLGGAGKTCIADIRIENDEVTDVHYSGDNDKIIGTDGVCSIVTRGCVRKPVSSMRNVKGGVFGPVSAFHAPKTPDLTPSATVSTTPVTPAVPATPVAPAAPAVPATATQSATSAASTVSTFSSRQ</sequence>
<dbReference type="AlphaFoldDB" id="A0A2S3VZK2"/>
<proteinExistence type="predicted"/>
<evidence type="ECO:0000256" key="1">
    <source>
        <dbReference type="SAM" id="Phobius"/>
    </source>
</evidence>
<accession>A0A2S3VZK2</accession>
<evidence type="ECO:0000313" key="2">
    <source>
        <dbReference type="EMBL" id="POF62045.1"/>
    </source>
</evidence>
<gene>
    <name evidence="2" type="ORF">KMAL_23260</name>
</gene>
<reference evidence="2 3" key="1">
    <citation type="submission" date="2018-01" db="EMBL/GenBank/DDBJ databases">
        <title>Draft Genome Sequence of Komagataeibacter maltaceti LMG 1529, a Vinegar Producing Acetic Acid Bacterium Isolated from Malt Vinegar Brewery Acetifiers.</title>
        <authorList>
            <person name="Zhang Q."/>
            <person name="Hollensteiner J."/>
            <person name="Poehlein A."/>
            <person name="Daniel R."/>
        </authorList>
    </citation>
    <scope>NUCLEOTIDE SEQUENCE [LARGE SCALE GENOMIC DNA]</scope>
    <source>
        <strain evidence="2 3">LMG 1529</strain>
    </source>
</reference>
<name>A0A2S3VZK2_9PROT</name>
<organism evidence="2 3">
    <name type="scientific">Novacetimonas maltaceti</name>
    <dbReference type="NCBI Taxonomy" id="1203393"/>
    <lineage>
        <taxon>Bacteria</taxon>
        <taxon>Pseudomonadati</taxon>
        <taxon>Pseudomonadota</taxon>
        <taxon>Alphaproteobacteria</taxon>
        <taxon>Acetobacterales</taxon>
        <taxon>Acetobacteraceae</taxon>
        <taxon>Novacetimonas</taxon>
    </lineage>
</organism>
<feature type="transmembrane region" description="Helical" evidence="1">
    <location>
        <begin position="15"/>
        <end position="33"/>
    </location>
</feature>
<keyword evidence="1" id="KW-0472">Membrane</keyword>
<dbReference type="EMBL" id="POTC01000035">
    <property type="protein sequence ID" value="POF62045.1"/>
    <property type="molecule type" value="Genomic_DNA"/>
</dbReference>
<evidence type="ECO:0000313" key="3">
    <source>
        <dbReference type="Proteomes" id="UP000237344"/>
    </source>
</evidence>
<protein>
    <submittedName>
        <fullName evidence="2">Uncharacterized protein</fullName>
    </submittedName>
</protein>
<keyword evidence="3" id="KW-1185">Reference proteome</keyword>
<dbReference type="Proteomes" id="UP000237344">
    <property type="component" value="Unassembled WGS sequence"/>
</dbReference>